<gene>
    <name evidence="2" type="ORF">Taro_035591</name>
</gene>
<dbReference type="Proteomes" id="UP000652761">
    <property type="component" value="Unassembled WGS sequence"/>
</dbReference>
<feature type="compositionally biased region" description="Pro residues" evidence="1">
    <location>
        <begin position="96"/>
        <end position="106"/>
    </location>
</feature>
<feature type="compositionally biased region" description="Low complexity" evidence="1">
    <location>
        <begin position="45"/>
        <end position="54"/>
    </location>
</feature>
<keyword evidence="3" id="KW-1185">Reference proteome</keyword>
<sequence length="284" mass="31325">MGVVIELSELATPRLLPPPEFSVPFASPSLQWGCRKRLRCFNPAAADPSFSPSPSREHRLSLCPGSTVGRSKLDAASPTREAPPTSPLHQRVRGSPSPPAPLPLPSGRPRGPIRLTYPPEDKEEGLSALPVRTPDLFSGVPAQTVEAGDEESRPWTLRSRVHAAGGLEEGKRKRRKVELWVSLSRDEIEEDFLWMTGAKPPRRSRRRTKVASDQLQRIFPGSWMPTKITAERVRRDVSPCRLVPTISPSKLNAFSPHLLQNGEKAVARDGISANQQHTQVGIFT</sequence>
<reference evidence="2" key="1">
    <citation type="submission" date="2017-07" db="EMBL/GenBank/DDBJ databases">
        <title>Taro Niue Genome Assembly and Annotation.</title>
        <authorList>
            <person name="Atibalentja N."/>
            <person name="Keating K."/>
            <person name="Fields C.J."/>
        </authorList>
    </citation>
    <scope>NUCLEOTIDE SEQUENCE</scope>
    <source>
        <strain evidence="2">Niue_2</strain>
        <tissue evidence="2">Leaf</tissue>
    </source>
</reference>
<evidence type="ECO:0000313" key="3">
    <source>
        <dbReference type="Proteomes" id="UP000652761"/>
    </source>
</evidence>
<feature type="region of interest" description="Disordered" evidence="1">
    <location>
        <begin position="45"/>
        <end position="126"/>
    </location>
</feature>
<comment type="caution">
    <text evidence="2">The sequence shown here is derived from an EMBL/GenBank/DDBJ whole genome shotgun (WGS) entry which is preliminary data.</text>
</comment>
<dbReference type="PANTHER" id="PTHR33130:SF43">
    <property type="entry name" value="OS01G0688600 PROTEIN"/>
    <property type="match status" value="1"/>
</dbReference>
<evidence type="ECO:0000256" key="1">
    <source>
        <dbReference type="SAM" id="MobiDB-lite"/>
    </source>
</evidence>
<name>A0A843WFB2_COLES</name>
<protein>
    <submittedName>
        <fullName evidence="2">Uncharacterized protein</fullName>
    </submittedName>
</protein>
<proteinExistence type="predicted"/>
<dbReference type="AlphaFoldDB" id="A0A843WFB2"/>
<accession>A0A843WFB2</accession>
<dbReference type="OrthoDB" id="769821at2759"/>
<organism evidence="2 3">
    <name type="scientific">Colocasia esculenta</name>
    <name type="common">Wild taro</name>
    <name type="synonym">Arum esculentum</name>
    <dbReference type="NCBI Taxonomy" id="4460"/>
    <lineage>
        <taxon>Eukaryota</taxon>
        <taxon>Viridiplantae</taxon>
        <taxon>Streptophyta</taxon>
        <taxon>Embryophyta</taxon>
        <taxon>Tracheophyta</taxon>
        <taxon>Spermatophyta</taxon>
        <taxon>Magnoliopsida</taxon>
        <taxon>Liliopsida</taxon>
        <taxon>Araceae</taxon>
        <taxon>Aroideae</taxon>
        <taxon>Colocasieae</taxon>
        <taxon>Colocasia</taxon>
    </lineage>
</organism>
<dbReference type="PANTHER" id="PTHR33130">
    <property type="entry name" value="PUTATIVE (DUF1639)-RELATED"/>
    <property type="match status" value="1"/>
</dbReference>
<dbReference type="EMBL" id="NMUH01002923">
    <property type="protein sequence ID" value="MQM02824.1"/>
    <property type="molecule type" value="Genomic_DNA"/>
</dbReference>
<evidence type="ECO:0000313" key="2">
    <source>
        <dbReference type="EMBL" id="MQM02824.1"/>
    </source>
</evidence>
<dbReference type="InterPro" id="IPR012438">
    <property type="entry name" value="DUF1639"/>
</dbReference>
<dbReference type="Pfam" id="PF07797">
    <property type="entry name" value="DUF1639"/>
    <property type="match status" value="1"/>
</dbReference>